<keyword evidence="4" id="KW-1185">Reference proteome</keyword>
<evidence type="ECO:0000259" key="2">
    <source>
        <dbReference type="Pfam" id="PF13400"/>
    </source>
</evidence>
<reference evidence="3 4" key="1">
    <citation type="submission" date="2017-01" db="EMBL/GenBank/DDBJ databases">
        <authorList>
            <consortium name="Urmite Genomes"/>
        </authorList>
    </citation>
    <scope>NUCLEOTIDE SEQUENCE [LARGE SCALE GENOMIC DNA]</scope>
    <source>
        <strain evidence="3 4">AB215</strain>
    </source>
</reference>
<dbReference type="Pfam" id="PF13400">
    <property type="entry name" value="Tad"/>
    <property type="match status" value="1"/>
</dbReference>
<keyword evidence="1" id="KW-0472">Membrane</keyword>
<feature type="domain" description="Putative Flp pilus-assembly TadG-like N-terminal" evidence="2">
    <location>
        <begin position="1"/>
        <end position="38"/>
    </location>
</feature>
<keyword evidence="3" id="KW-0067">ATP-binding</keyword>
<feature type="transmembrane region" description="Helical" evidence="1">
    <location>
        <begin position="31"/>
        <end position="49"/>
    </location>
</feature>
<accession>A0A2U3P8C6</accession>
<proteinExistence type="predicted"/>
<dbReference type="InterPro" id="IPR021202">
    <property type="entry name" value="Rv3654c-like"/>
</dbReference>
<keyword evidence="3" id="KW-0347">Helicase</keyword>
<protein>
    <submittedName>
        <fullName evidence="3">Helicase/secretion neighborhood TadE-like protein</fullName>
    </submittedName>
</protein>
<dbReference type="STRING" id="1841861.GCA_900157365_00520"/>
<evidence type="ECO:0000256" key="1">
    <source>
        <dbReference type="SAM" id="Phobius"/>
    </source>
</evidence>
<dbReference type="Proteomes" id="UP000240424">
    <property type="component" value="Unassembled WGS sequence"/>
</dbReference>
<keyword evidence="1" id="KW-0812">Transmembrane</keyword>
<keyword evidence="3" id="KW-0378">Hydrolase</keyword>
<gene>
    <name evidence="3" type="ORF">MNAB215_2203</name>
</gene>
<dbReference type="InterPro" id="IPR028087">
    <property type="entry name" value="Tad_N"/>
</dbReference>
<dbReference type="NCBIfam" id="TIGR03816">
    <property type="entry name" value="tadE_like_DECH"/>
    <property type="match status" value="1"/>
</dbReference>
<organism evidence="3 4">
    <name type="scientific">Mycobacterium numidiamassiliense</name>
    <dbReference type="NCBI Taxonomy" id="1841861"/>
    <lineage>
        <taxon>Bacteria</taxon>
        <taxon>Bacillati</taxon>
        <taxon>Actinomycetota</taxon>
        <taxon>Actinomycetes</taxon>
        <taxon>Mycobacteriales</taxon>
        <taxon>Mycobacteriaceae</taxon>
        <taxon>Mycobacterium</taxon>
    </lineage>
</organism>
<evidence type="ECO:0000313" key="3">
    <source>
        <dbReference type="EMBL" id="SPM40008.1"/>
    </source>
</evidence>
<dbReference type="GO" id="GO:0004386">
    <property type="term" value="F:helicase activity"/>
    <property type="evidence" value="ECO:0007669"/>
    <property type="project" value="UniProtKB-KW"/>
</dbReference>
<feature type="transmembrane region" description="Helical" evidence="1">
    <location>
        <begin position="70"/>
        <end position="90"/>
    </location>
</feature>
<dbReference type="EMBL" id="FUEZ01000004">
    <property type="protein sequence ID" value="SPM40008.1"/>
    <property type="molecule type" value="Genomic_DNA"/>
</dbReference>
<keyword evidence="1" id="KW-1133">Transmembrane helix</keyword>
<name>A0A2U3P8C6_9MYCO</name>
<keyword evidence="3" id="KW-0547">Nucleotide-binding</keyword>
<dbReference type="AlphaFoldDB" id="A0A2U3P8C6"/>
<sequence>MVAVLLCVTGAGAYLGSAVVARHRAQAAADLAALAAAARLPAGGAAACTRATAVAREMRVDDLRCRIDELDVVVTVAVVVVIVGVARAAARAGPVDAP</sequence>
<evidence type="ECO:0000313" key="4">
    <source>
        <dbReference type="Proteomes" id="UP000240424"/>
    </source>
</evidence>